<proteinExistence type="predicted"/>
<dbReference type="EMBL" id="JAGTJR010000006">
    <property type="protein sequence ID" value="KAH7058624.1"/>
    <property type="molecule type" value="Genomic_DNA"/>
</dbReference>
<evidence type="ECO:0000313" key="4">
    <source>
        <dbReference type="EMBL" id="KAH7058624.1"/>
    </source>
</evidence>
<evidence type="ECO:0000256" key="2">
    <source>
        <dbReference type="SAM" id="MobiDB-lite"/>
    </source>
</evidence>
<name>A0ABQ8GJN5_9PEZI</name>
<organism evidence="4 5">
    <name type="scientific">Macrophomina phaseolina</name>
    <dbReference type="NCBI Taxonomy" id="35725"/>
    <lineage>
        <taxon>Eukaryota</taxon>
        <taxon>Fungi</taxon>
        <taxon>Dikarya</taxon>
        <taxon>Ascomycota</taxon>
        <taxon>Pezizomycotina</taxon>
        <taxon>Dothideomycetes</taxon>
        <taxon>Dothideomycetes incertae sedis</taxon>
        <taxon>Botryosphaeriales</taxon>
        <taxon>Botryosphaeriaceae</taxon>
        <taxon>Macrophomina</taxon>
    </lineage>
</organism>
<feature type="region of interest" description="Disordered" evidence="2">
    <location>
        <begin position="159"/>
        <end position="187"/>
    </location>
</feature>
<dbReference type="PROSITE" id="PS50048">
    <property type="entry name" value="ZN2_CY6_FUNGAL_2"/>
    <property type="match status" value="1"/>
</dbReference>
<gene>
    <name evidence="4" type="ORF">B0J12DRAFT_696306</name>
</gene>
<keyword evidence="1" id="KW-0539">Nucleus</keyword>
<dbReference type="Gene3D" id="4.10.240.10">
    <property type="entry name" value="Zn(2)-C6 fungal-type DNA-binding domain"/>
    <property type="match status" value="1"/>
</dbReference>
<dbReference type="InterPro" id="IPR050987">
    <property type="entry name" value="AtrR-like"/>
</dbReference>
<dbReference type="Pfam" id="PF00172">
    <property type="entry name" value="Zn_clus"/>
    <property type="match status" value="1"/>
</dbReference>
<dbReference type="InterPro" id="IPR001138">
    <property type="entry name" value="Zn2Cys6_DnaBD"/>
</dbReference>
<keyword evidence="5" id="KW-1185">Reference proteome</keyword>
<feature type="region of interest" description="Disordered" evidence="2">
    <location>
        <begin position="284"/>
        <end position="327"/>
    </location>
</feature>
<reference evidence="4 5" key="1">
    <citation type="journal article" date="2021" name="Nat. Commun.">
        <title>Genetic determinants of endophytism in the Arabidopsis root mycobiome.</title>
        <authorList>
            <person name="Mesny F."/>
            <person name="Miyauchi S."/>
            <person name="Thiergart T."/>
            <person name="Pickel B."/>
            <person name="Atanasova L."/>
            <person name="Karlsson M."/>
            <person name="Huettel B."/>
            <person name="Barry K.W."/>
            <person name="Haridas S."/>
            <person name="Chen C."/>
            <person name="Bauer D."/>
            <person name="Andreopoulos W."/>
            <person name="Pangilinan J."/>
            <person name="LaButti K."/>
            <person name="Riley R."/>
            <person name="Lipzen A."/>
            <person name="Clum A."/>
            <person name="Drula E."/>
            <person name="Henrissat B."/>
            <person name="Kohler A."/>
            <person name="Grigoriev I.V."/>
            <person name="Martin F.M."/>
            <person name="Hacquard S."/>
        </authorList>
    </citation>
    <scope>NUCLEOTIDE SEQUENCE [LARGE SCALE GENOMIC DNA]</scope>
    <source>
        <strain evidence="4 5">MPI-SDFR-AT-0080</strain>
    </source>
</reference>
<feature type="region of interest" description="Disordered" evidence="2">
    <location>
        <begin position="227"/>
        <end position="269"/>
    </location>
</feature>
<dbReference type="PANTHER" id="PTHR46910">
    <property type="entry name" value="TRANSCRIPTION FACTOR PDR1"/>
    <property type="match status" value="1"/>
</dbReference>
<feature type="region of interest" description="Disordered" evidence="2">
    <location>
        <begin position="1"/>
        <end position="43"/>
    </location>
</feature>
<protein>
    <recommendedName>
        <fullName evidence="3">Zn(2)-C6 fungal-type domain-containing protein</fullName>
    </recommendedName>
</protein>
<dbReference type="PANTHER" id="PTHR46910:SF1">
    <property type="entry name" value="MISCELLANEOUS ZN(II)2CYS6 TRANSCRIPTION FACTOR (EUROFUNG)-RELATED"/>
    <property type="match status" value="1"/>
</dbReference>
<sequence>MSSSTQQKTDGPGSAEVPRPLERRATIGETPSPSSSHRWRPRGKSVSNACERCRRRKIRCDGEAGPCSTCIRFCVACVRPPKLKDRMGLGAHRALASRIQFLEAQLAEMGDSQSVAGSPAWREDLWNSSPSTPRPAPPSLHVDTSFGLPQRSFSFDFPSTGDAVGAESSAQRDIPTIEISECGGPSPTMLSPAPSLLSANSRCSTPEPYSITTPVMGSALAPPMVGATASPPVSACQRSPWEHFSHGEGNEGYLSPPDHSKPSFSRRSSISSLGLDNDFNSISLQFSPFEDEPPSPSVFSDSFRPQSRGSQNSATPHATTPIGTITPKMPTKFEAETLSDIFFDKVPEGQRPIDHRFYQTCLDLVYDLSGEHLQSQDPSLVEILITPYSLRMARFYVFMTMAIGMRLRSGGRLTDNTLLDNCYHLAMQQTESPSFWAEVGGLEGASLLTLFAKSGDLQALDKMDH</sequence>
<dbReference type="PROSITE" id="PS00463">
    <property type="entry name" value="ZN2_CY6_FUNGAL_1"/>
    <property type="match status" value="1"/>
</dbReference>
<dbReference type="CDD" id="cd00067">
    <property type="entry name" value="GAL4"/>
    <property type="match status" value="1"/>
</dbReference>
<feature type="compositionally biased region" description="Basic and acidic residues" evidence="2">
    <location>
        <begin position="240"/>
        <end position="249"/>
    </location>
</feature>
<dbReference type="Proteomes" id="UP000774617">
    <property type="component" value="Unassembled WGS sequence"/>
</dbReference>
<evidence type="ECO:0000259" key="3">
    <source>
        <dbReference type="PROSITE" id="PS50048"/>
    </source>
</evidence>
<feature type="region of interest" description="Disordered" evidence="2">
    <location>
        <begin position="113"/>
        <end position="143"/>
    </location>
</feature>
<comment type="caution">
    <text evidence="4">The sequence shown here is derived from an EMBL/GenBank/DDBJ whole genome shotgun (WGS) entry which is preliminary data.</text>
</comment>
<dbReference type="SMART" id="SM00066">
    <property type="entry name" value="GAL4"/>
    <property type="match status" value="1"/>
</dbReference>
<dbReference type="SUPFAM" id="SSF57701">
    <property type="entry name" value="Zn2/Cys6 DNA-binding domain"/>
    <property type="match status" value="1"/>
</dbReference>
<evidence type="ECO:0000313" key="5">
    <source>
        <dbReference type="Proteomes" id="UP000774617"/>
    </source>
</evidence>
<accession>A0ABQ8GJN5</accession>
<feature type="domain" description="Zn(2)-C6 fungal-type" evidence="3">
    <location>
        <begin position="49"/>
        <end position="79"/>
    </location>
</feature>
<feature type="compositionally biased region" description="Polar residues" evidence="2">
    <location>
        <begin position="304"/>
        <end position="323"/>
    </location>
</feature>
<dbReference type="InterPro" id="IPR036864">
    <property type="entry name" value="Zn2-C6_fun-type_DNA-bd_sf"/>
</dbReference>
<evidence type="ECO:0000256" key="1">
    <source>
        <dbReference type="ARBA" id="ARBA00023242"/>
    </source>
</evidence>